<evidence type="ECO:0000313" key="2">
    <source>
        <dbReference type="EMBL" id="MBW32863.1"/>
    </source>
</evidence>
<organism evidence="2">
    <name type="scientific">Anopheles braziliensis</name>
    <dbReference type="NCBI Taxonomy" id="58242"/>
    <lineage>
        <taxon>Eukaryota</taxon>
        <taxon>Metazoa</taxon>
        <taxon>Ecdysozoa</taxon>
        <taxon>Arthropoda</taxon>
        <taxon>Hexapoda</taxon>
        <taxon>Insecta</taxon>
        <taxon>Pterygota</taxon>
        <taxon>Neoptera</taxon>
        <taxon>Endopterygota</taxon>
        <taxon>Diptera</taxon>
        <taxon>Nematocera</taxon>
        <taxon>Culicoidea</taxon>
        <taxon>Culicidae</taxon>
        <taxon>Anophelinae</taxon>
        <taxon>Anopheles</taxon>
    </lineage>
</organism>
<sequence length="80" mass="9684">MFAKSFLVRIVYVLFSCYRLRIACDKRKFRPCWLSFSYPDIYLLIDRSFSYSFSSSDQIVRSVKLCSPFFLTFHYYCLVE</sequence>
<protein>
    <submittedName>
        <fullName evidence="2">Putative secreted peptide</fullName>
    </submittedName>
</protein>
<keyword evidence="1" id="KW-0732">Signal</keyword>
<name>A0A2M3ZWF3_9DIPT</name>
<reference evidence="2" key="1">
    <citation type="submission" date="2018-01" db="EMBL/GenBank/DDBJ databases">
        <title>An insight into the sialome of Amazonian anophelines.</title>
        <authorList>
            <person name="Ribeiro J.M."/>
            <person name="Scarpassa V."/>
            <person name="Calvo E."/>
        </authorList>
    </citation>
    <scope>NUCLEOTIDE SEQUENCE</scope>
    <source>
        <tissue evidence="2">Salivary glands</tissue>
    </source>
</reference>
<feature type="chain" id="PRO_5014695094" evidence="1">
    <location>
        <begin position="24"/>
        <end position="80"/>
    </location>
</feature>
<dbReference type="EMBL" id="GGFM01012112">
    <property type="protein sequence ID" value="MBW32863.1"/>
    <property type="molecule type" value="Transcribed_RNA"/>
</dbReference>
<evidence type="ECO:0000256" key="1">
    <source>
        <dbReference type="SAM" id="SignalP"/>
    </source>
</evidence>
<accession>A0A2M3ZWF3</accession>
<proteinExistence type="predicted"/>
<feature type="signal peptide" evidence="1">
    <location>
        <begin position="1"/>
        <end position="23"/>
    </location>
</feature>
<dbReference type="AlphaFoldDB" id="A0A2M3ZWF3"/>